<keyword evidence="3" id="KW-1185">Reference proteome</keyword>
<feature type="domain" description="Restriction endonuclease type IV Mrr" evidence="1">
    <location>
        <begin position="10"/>
        <end position="98"/>
    </location>
</feature>
<organism evidence="2 3">
    <name type="scientific">Pedobacter cryotolerans</name>
    <dbReference type="NCBI Taxonomy" id="2571270"/>
    <lineage>
        <taxon>Bacteria</taxon>
        <taxon>Pseudomonadati</taxon>
        <taxon>Bacteroidota</taxon>
        <taxon>Sphingobacteriia</taxon>
        <taxon>Sphingobacteriales</taxon>
        <taxon>Sphingobacteriaceae</taxon>
        <taxon>Pedobacter</taxon>
    </lineage>
</organism>
<evidence type="ECO:0000259" key="1">
    <source>
        <dbReference type="Pfam" id="PF04471"/>
    </source>
</evidence>
<gene>
    <name evidence="2" type="ORF">FA045_11260</name>
</gene>
<dbReference type="GO" id="GO:0004519">
    <property type="term" value="F:endonuclease activity"/>
    <property type="evidence" value="ECO:0007669"/>
    <property type="project" value="InterPro"/>
</dbReference>
<dbReference type="RefSeq" id="WP_136877174.1">
    <property type="nucleotide sequence ID" value="NZ_SWBO01000005.1"/>
</dbReference>
<protein>
    <recommendedName>
        <fullName evidence="1">Restriction endonuclease type IV Mrr domain-containing protein</fullName>
    </recommendedName>
</protein>
<dbReference type="SUPFAM" id="SSF52980">
    <property type="entry name" value="Restriction endonuclease-like"/>
    <property type="match status" value="1"/>
</dbReference>
<dbReference type="InterPro" id="IPR011856">
    <property type="entry name" value="tRNA_endonuc-like_dom_sf"/>
</dbReference>
<dbReference type="Proteomes" id="UP000310477">
    <property type="component" value="Unassembled WGS sequence"/>
</dbReference>
<proteinExistence type="predicted"/>
<dbReference type="EMBL" id="SWBO01000005">
    <property type="protein sequence ID" value="TKC00011.1"/>
    <property type="molecule type" value="Genomic_DNA"/>
</dbReference>
<dbReference type="AlphaFoldDB" id="A0A4U1C2M3"/>
<dbReference type="GO" id="GO:0009307">
    <property type="term" value="P:DNA restriction-modification system"/>
    <property type="evidence" value="ECO:0007669"/>
    <property type="project" value="InterPro"/>
</dbReference>
<evidence type="ECO:0000313" key="3">
    <source>
        <dbReference type="Proteomes" id="UP000310477"/>
    </source>
</evidence>
<name>A0A4U1C2M3_9SPHI</name>
<reference evidence="2 3" key="1">
    <citation type="submission" date="2019-04" db="EMBL/GenBank/DDBJ databases">
        <title>Pedobacter sp. AR-2-6 sp. nov., isolated from Arctic soil.</title>
        <authorList>
            <person name="Dahal R.H."/>
            <person name="Kim D.-U."/>
        </authorList>
    </citation>
    <scope>NUCLEOTIDE SEQUENCE [LARGE SCALE GENOMIC DNA]</scope>
    <source>
        <strain evidence="2 3">AR-2-6</strain>
    </source>
</reference>
<evidence type="ECO:0000313" key="2">
    <source>
        <dbReference type="EMBL" id="TKC00011.1"/>
    </source>
</evidence>
<dbReference type="GO" id="GO:0003677">
    <property type="term" value="F:DNA binding"/>
    <property type="evidence" value="ECO:0007669"/>
    <property type="project" value="InterPro"/>
</dbReference>
<sequence length="334" mass="39181">MIDFRELPEDGIKFEQLIRELLVLEGFETHWTGVGQDGGKDLVVTEKLKGELSVYERKWLVSCKHTANSGKSLGREQAGNISEDCRAIDAEGYILVCSTQPTASLVTRLDEIEKKQNIITKVWDSIEIEKKLSKPNTFSLIHTFFPESSKNYQWKIYNAFSPAFWAANYKDYFFYMSCRHSNNYPYLESIEAIVSILEKVALVKDKYGLESQYLRLRAVYYDDKHCNHIAYVDYIYPNGTKKENLIGPKKMNKVLSKLFSDMEDRVLNQPDWDIIYLEESVGGDSFQLNHKRYYQPYLKEFEKGEERKKFLHNWVYEIEQLEEQFGEREDILGI</sequence>
<dbReference type="InterPro" id="IPR011335">
    <property type="entry name" value="Restrct_endonuc-II-like"/>
</dbReference>
<dbReference type="InterPro" id="IPR007560">
    <property type="entry name" value="Restrct_endonuc_IV_Mrr"/>
</dbReference>
<dbReference type="Gene3D" id="3.40.1350.10">
    <property type="match status" value="1"/>
</dbReference>
<dbReference type="OrthoDB" id="2960996at2"/>
<comment type="caution">
    <text evidence="2">The sequence shown here is derived from an EMBL/GenBank/DDBJ whole genome shotgun (WGS) entry which is preliminary data.</text>
</comment>
<dbReference type="Pfam" id="PF04471">
    <property type="entry name" value="Mrr_cat"/>
    <property type="match status" value="1"/>
</dbReference>
<accession>A0A4U1C2M3</accession>